<dbReference type="PANTHER" id="PTHR33154:SF12">
    <property type="entry name" value="TRANSCRIPTIONAL REGULATORY PROTEIN"/>
    <property type="match status" value="1"/>
</dbReference>
<organism evidence="4 5">
    <name type="scientific">Priestia megaterium (strain ATCC 14581 / DSM 32 / CCUG 1817 / JCM 2506 / NBRC 15308 / NCIMB 9376 / NCTC 10342 / NRRL B-14308 / VKM B-512 / Ford 19)</name>
    <name type="common">Bacillus megaterium</name>
    <dbReference type="NCBI Taxonomy" id="1348623"/>
    <lineage>
        <taxon>Bacteria</taxon>
        <taxon>Bacillati</taxon>
        <taxon>Bacillota</taxon>
        <taxon>Bacilli</taxon>
        <taxon>Bacillales</taxon>
        <taxon>Bacillaceae</taxon>
        <taxon>Priestia</taxon>
    </lineage>
</organism>
<proteinExistence type="predicted"/>
<dbReference type="GeneID" id="93643499"/>
<accession>A0A0B6AQT7</accession>
<dbReference type="HOGENOM" id="CLU_097806_4_1_9"/>
<evidence type="ECO:0000256" key="1">
    <source>
        <dbReference type="ARBA" id="ARBA00023015"/>
    </source>
</evidence>
<dbReference type="InterPro" id="IPR001845">
    <property type="entry name" value="HTH_ArsR_DNA-bd_dom"/>
</dbReference>
<dbReference type="RefSeq" id="WP_013083811.1">
    <property type="nucleotide sequence ID" value="NZ_BCVB01000006.1"/>
</dbReference>
<sequence length="104" mass="12142">MRKPYQPPKSEIKLTPILHALSDPNRLRIVQCLATRKEQTCSYYQKLNVSKSTLSHHIKVLREAGIIKLRIEGTQHYYSLRLEELEELFPGLLPSIINIDEQLF</sequence>
<dbReference type="Proteomes" id="UP000031829">
    <property type="component" value="Chromosome"/>
</dbReference>
<name>A0A0B6AQT7_PRIM2</name>
<dbReference type="Gene3D" id="1.10.10.10">
    <property type="entry name" value="Winged helix-like DNA-binding domain superfamily/Winged helix DNA-binding domain"/>
    <property type="match status" value="1"/>
</dbReference>
<keyword evidence="2" id="KW-0238">DNA-binding</keyword>
<dbReference type="AlphaFoldDB" id="A0A0B6AQT7"/>
<dbReference type="CDD" id="cd00090">
    <property type="entry name" value="HTH_ARSR"/>
    <property type="match status" value="1"/>
</dbReference>
<dbReference type="PROSITE" id="PS50987">
    <property type="entry name" value="HTH_ARSR_2"/>
    <property type="match status" value="1"/>
</dbReference>
<keyword evidence="1" id="KW-0805">Transcription regulation</keyword>
<evidence type="ECO:0000256" key="2">
    <source>
        <dbReference type="ARBA" id="ARBA00023125"/>
    </source>
</evidence>
<dbReference type="InterPro" id="IPR036390">
    <property type="entry name" value="WH_DNA-bd_sf"/>
</dbReference>
<dbReference type="PANTHER" id="PTHR33154">
    <property type="entry name" value="TRANSCRIPTIONAL REGULATOR, ARSR FAMILY"/>
    <property type="match status" value="1"/>
</dbReference>
<dbReference type="InterPro" id="IPR011991">
    <property type="entry name" value="ArsR-like_HTH"/>
</dbReference>
<dbReference type="Pfam" id="PF12840">
    <property type="entry name" value="HTH_20"/>
    <property type="match status" value="1"/>
</dbReference>
<gene>
    <name evidence="4" type="ORF">BG04_5558</name>
</gene>
<dbReference type="SUPFAM" id="SSF46785">
    <property type="entry name" value="Winged helix' DNA-binding domain"/>
    <property type="match status" value="1"/>
</dbReference>
<dbReference type="GO" id="GO:0003700">
    <property type="term" value="F:DNA-binding transcription factor activity"/>
    <property type="evidence" value="ECO:0007669"/>
    <property type="project" value="InterPro"/>
</dbReference>
<reference evidence="4 5" key="1">
    <citation type="journal article" date="2015" name="Genome Announc.">
        <title>Complete genome sequences for 35 biothreat assay-relevant bacillus species.</title>
        <authorList>
            <person name="Johnson S.L."/>
            <person name="Daligault H.E."/>
            <person name="Davenport K.W."/>
            <person name="Jaissle J."/>
            <person name="Frey K.G."/>
            <person name="Ladner J.T."/>
            <person name="Broomall S.M."/>
            <person name="Bishop-Lilly K.A."/>
            <person name="Bruce D.C."/>
            <person name="Gibbons H.S."/>
            <person name="Coyne S.R."/>
            <person name="Lo C.C."/>
            <person name="Meincke L."/>
            <person name="Munk A.C."/>
            <person name="Koroleva G.I."/>
            <person name="Rosenzweig C.N."/>
            <person name="Palacios G.F."/>
            <person name="Redden C.L."/>
            <person name="Minogue T.D."/>
            <person name="Chain P.S."/>
        </authorList>
    </citation>
    <scope>NUCLEOTIDE SEQUENCE [LARGE SCALE GENOMIC DNA]</scope>
    <source>
        <strain evidence="5">ATCC 14581 / DSM 32 / JCM 2506 / NBRC 15308 / NCIMB 9376 / NCTC 10342 / NRRL B-14308 / VKM B-512</strain>
    </source>
</reference>
<evidence type="ECO:0000313" key="5">
    <source>
        <dbReference type="Proteomes" id="UP000031829"/>
    </source>
</evidence>
<dbReference type="SMART" id="SM00418">
    <property type="entry name" value="HTH_ARSR"/>
    <property type="match status" value="1"/>
</dbReference>
<dbReference type="GO" id="GO:0003677">
    <property type="term" value="F:DNA binding"/>
    <property type="evidence" value="ECO:0007669"/>
    <property type="project" value="UniProtKB-KW"/>
</dbReference>
<dbReference type="PRINTS" id="PR00778">
    <property type="entry name" value="HTHARSR"/>
</dbReference>
<dbReference type="EMBL" id="CP009920">
    <property type="protein sequence ID" value="AJI23472.1"/>
    <property type="molecule type" value="Genomic_DNA"/>
</dbReference>
<keyword evidence="3" id="KW-0804">Transcription</keyword>
<protein>
    <submittedName>
        <fullName evidence="4">Bacterial regulatory, arsR family protein</fullName>
    </submittedName>
</protein>
<dbReference type="InterPro" id="IPR036388">
    <property type="entry name" value="WH-like_DNA-bd_sf"/>
</dbReference>
<evidence type="ECO:0000256" key="3">
    <source>
        <dbReference type="ARBA" id="ARBA00023163"/>
    </source>
</evidence>
<evidence type="ECO:0000313" key="4">
    <source>
        <dbReference type="EMBL" id="AJI23472.1"/>
    </source>
</evidence>
<dbReference type="KEGG" id="bmeg:BG04_5558"/>
<dbReference type="NCBIfam" id="NF033788">
    <property type="entry name" value="HTH_metalloreg"/>
    <property type="match status" value="1"/>
</dbReference>
<dbReference type="InterPro" id="IPR051081">
    <property type="entry name" value="HTH_MetalResp_TranReg"/>
</dbReference>